<dbReference type="GO" id="GO:0000156">
    <property type="term" value="F:phosphorelay response regulator activity"/>
    <property type="evidence" value="ECO:0007669"/>
    <property type="project" value="InterPro"/>
</dbReference>
<evidence type="ECO:0000313" key="4">
    <source>
        <dbReference type="EMBL" id="SMD32790.1"/>
    </source>
</evidence>
<gene>
    <name evidence="4" type="ORF">SAMN04488029_1141</name>
</gene>
<keyword evidence="5" id="KW-1185">Reference proteome</keyword>
<protein>
    <submittedName>
        <fullName evidence="4">Two component transcriptional regulator, LytTR family</fullName>
    </submittedName>
</protein>
<evidence type="ECO:0000313" key="5">
    <source>
        <dbReference type="Proteomes" id="UP000192472"/>
    </source>
</evidence>
<dbReference type="Gene3D" id="3.40.50.2300">
    <property type="match status" value="1"/>
</dbReference>
<dbReference type="RefSeq" id="WP_084371432.1">
    <property type="nucleotide sequence ID" value="NZ_FWYF01000001.1"/>
</dbReference>
<feature type="domain" description="HTH LytTR-type" evidence="3">
    <location>
        <begin position="139"/>
        <end position="210"/>
    </location>
</feature>
<dbReference type="InterPro" id="IPR007492">
    <property type="entry name" value="LytTR_DNA-bd_dom"/>
</dbReference>
<dbReference type="Proteomes" id="UP000192472">
    <property type="component" value="Unassembled WGS sequence"/>
</dbReference>
<dbReference type="Pfam" id="PF00072">
    <property type="entry name" value="Response_reg"/>
    <property type="match status" value="1"/>
</dbReference>
<organism evidence="4 5">
    <name type="scientific">Reichenbachiella faecimaris</name>
    <dbReference type="NCBI Taxonomy" id="692418"/>
    <lineage>
        <taxon>Bacteria</taxon>
        <taxon>Pseudomonadati</taxon>
        <taxon>Bacteroidota</taxon>
        <taxon>Cytophagia</taxon>
        <taxon>Cytophagales</taxon>
        <taxon>Reichenbachiellaceae</taxon>
        <taxon>Reichenbachiella</taxon>
    </lineage>
</organism>
<dbReference type="SUPFAM" id="SSF52172">
    <property type="entry name" value="CheY-like"/>
    <property type="match status" value="1"/>
</dbReference>
<dbReference type="AlphaFoldDB" id="A0A1W2G7Y2"/>
<dbReference type="Pfam" id="PF04397">
    <property type="entry name" value="LytTR"/>
    <property type="match status" value="1"/>
</dbReference>
<feature type="domain" description="Response regulatory" evidence="2">
    <location>
        <begin position="6"/>
        <end position="121"/>
    </location>
</feature>
<dbReference type="InterPro" id="IPR001789">
    <property type="entry name" value="Sig_transdc_resp-reg_receiver"/>
</dbReference>
<dbReference type="Gene3D" id="2.40.50.1020">
    <property type="entry name" value="LytTr DNA-binding domain"/>
    <property type="match status" value="1"/>
</dbReference>
<dbReference type="PANTHER" id="PTHR37299:SF1">
    <property type="entry name" value="STAGE 0 SPORULATION PROTEIN A HOMOLOG"/>
    <property type="match status" value="1"/>
</dbReference>
<proteinExistence type="predicted"/>
<dbReference type="PANTHER" id="PTHR37299">
    <property type="entry name" value="TRANSCRIPTIONAL REGULATOR-RELATED"/>
    <property type="match status" value="1"/>
</dbReference>
<evidence type="ECO:0000256" key="1">
    <source>
        <dbReference type="PROSITE-ProRule" id="PRU00169"/>
    </source>
</evidence>
<dbReference type="PROSITE" id="PS50930">
    <property type="entry name" value="HTH_LYTTR"/>
    <property type="match status" value="1"/>
</dbReference>
<dbReference type="EMBL" id="FWYF01000001">
    <property type="protein sequence ID" value="SMD32790.1"/>
    <property type="molecule type" value="Genomic_DNA"/>
</dbReference>
<keyword evidence="1" id="KW-0597">Phosphoprotein</keyword>
<name>A0A1W2G7Y2_REIFA</name>
<dbReference type="PROSITE" id="PS50110">
    <property type="entry name" value="RESPONSE_REGULATORY"/>
    <property type="match status" value="1"/>
</dbReference>
<feature type="modified residue" description="4-aspartylphosphate" evidence="1">
    <location>
        <position position="56"/>
    </location>
</feature>
<dbReference type="InterPro" id="IPR011006">
    <property type="entry name" value="CheY-like_superfamily"/>
</dbReference>
<dbReference type="CDD" id="cd17534">
    <property type="entry name" value="REC_DC-like"/>
    <property type="match status" value="1"/>
</dbReference>
<dbReference type="SMART" id="SM00448">
    <property type="entry name" value="REC"/>
    <property type="match status" value="1"/>
</dbReference>
<dbReference type="InterPro" id="IPR046947">
    <property type="entry name" value="LytR-like"/>
</dbReference>
<reference evidence="4 5" key="1">
    <citation type="submission" date="2017-04" db="EMBL/GenBank/DDBJ databases">
        <authorList>
            <person name="Afonso C.L."/>
            <person name="Miller P.J."/>
            <person name="Scott M.A."/>
            <person name="Spackman E."/>
            <person name="Goraichik I."/>
            <person name="Dimitrov K.M."/>
            <person name="Suarez D.L."/>
            <person name="Swayne D.E."/>
        </authorList>
    </citation>
    <scope>NUCLEOTIDE SEQUENCE [LARGE SCALE GENOMIC DNA]</scope>
    <source>
        <strain evidence="4 5">DSM 26133</strain>
    </source>
</reference>
<sequence>MSNKIQILVVEDEPIIADDIAICLEQMGHEVVDICNTADQALSILDQQEVDLILLDIKIKGKKDGIQLAQLIRQKVATPFIFISSLYDKNTVTRAKNAEPSGYVVKPFKDADIEVAVDMALAKTKITPVSEPKAQQLNLFIRKSNSIVPLNFNEVFYVEASDNYSVFYTKEDKYVVSQTLKSIEDILTDQGYGRIHKTFLVNLRKIDRIENNVVFVNGSPLPIGKVYKRSFMNRLTVF</sequence>
<dbReference type="SMART" id="SM00850">
    <property type="entry name" value="LytTR"/>
    <property type="match status" value="1"/>
</dbReference>
<evidence type="ECO:0000259" key="2">
    <source>
        <dbReference type="PROSITE" id="PS50110"/>
    </source>
</evidence>
<dbReference type="OrthoDB" id="1646880at2"/>
<dbReference type="GO" id="GO:0003677">
    <property type="term" value="F:DNA binding"/>
    <property type="evidence" value="ECO:0007669"/>
    <property type="project" value="InterPro"/>
</dbReference>
<dbReference type="STRING" id="692418.SAMN04488029_1141"/>
<accession>A0A1W2G7Y2</accession>
<evidence type="ECO:0000259" key="3">
    <source>
        <dbReference type="PROSITE" id="PS50930"/>
    </source>
</evidence>